<comment type="caution">
    <text evidence="2">The sequence shown here is derived from an EMBL/GenBank/DDBJ whole genome shotgun (WGS) entry which is preliminary data.</text>
</comment>
<gene>
    <name evidence="2" type="ORF">SDC9_51113</name>
</gene>
<keyword evidence="1" id="KW-0812">Transmembrane</keyword>
<evidence type="ECO:0000256" key="1">
    <source>
        <dbReference type="SAM" id="Phobius"/>
    </source>
</evidence>
<sequence>MRIKPQTAIISVLTIFILGIAITSVTGLWQTQTTKTPSKLENAQYSDKYDPADIRGSYTFSDISRLYGIPLGDLSAAFGVDEAAASDFKCKDLESIYGESQYEIGTASVKMFTAYYLGLPYEPSEETYLPDAAANVLTEKGNMTQEQRDYLKGHTVPEG</sequence>
<keyword evidence="1" id="KW-0472">Membrane</keyword>
<evidence type="ECO:0000313" key="2">
    <source>
        <dbReference type="EMBL" id="MPM04832.1"/>
    </source>
</evidence>
<proteinExistence type="predicted"/>
<keyword evidence="1" id="KW-1133">Transmembrane helix</keyword>
<name>A0A644WM20_9ZZZZ</name>
<dbReference type="AlphaFoldDB" id="A0A644WM20"/>
<dbReference type="EMBL" id="VSSQ01001074">
    <property type="protein sequence ID" value="MPM04832.1"/>
    <property type="molecule type" value="Genomic_DNA"/>
</dbReference>
<feature type="transmembrane region" description="Helical" evidence="1">
    <location>
        <begin position="7"/>
        <end position="29"/>
    </location>
</feature>
<organism evidence="2">
    <name type="scientific">bioreactor metagenome</name>
    <dbReference type="NCBI Taxonomy" id="1076179"/>
    <lineage>
        <taxon>unclassified sequences</taxon>
        <taxon>metagenomes</taxon>
        <taxon>ecological metagenomes</taxon>
    </lineage>
</organism>
<protein>
    <submittedName>
        <fullName evidence="2">Uncharacterized protein</fullName>
    </submittedName>
</protein>
<accession>A0A644WM20</accession>
<reference evidence="2" key="1">
    <citation type="submission" date="2019-08" db="EMBL/GenBank/DDBJ databases">
        <authorList>
            <person name="Kucharzyk K."/>
            <person name="Murdoch R.W."/>
            <person name="Higgins S."/>
            <person name="Loffler F."/>
        </authorList>
    </citation>
    <scope>NUCLEOTIDE SEQUENCE</scope>
</reference>